<dbReference type="GO" id="GO:0008270">
    <property type="term" value="F:zinc ion binding"/>
    <property type="evidence" value="ECO:0007669"/>
    <property type="project" value="InterPro"/>
</dbReference>
<dbReference type="Pfam" id="PF00172">
    <property type="entry name" value="Zn_clus"/>
    <property type="match status" value="1"/>
</dbReference>
<dbReference type="Pfam" id="PF11951">
    <property type="entry name" value="Fungal_trans_2"/>
    <property type="match status" value="1"/>
</dbReference>
<dbReference type="PROSITE" id="PS50048">
    <property type="entry name" value="ZN2_CY6_FUNGAL_2"/>
    <property type="match status" value="1"/>
</dbReference>
<organism evidence="4 5">
    <name type="scientific">Coniella lustricola</name>
    <dbReference type="NCBI Taxonomy" id="2025994"/>
    <lineage>
        <taxon>Eukaryota</taxon>
        <taxon>Fungi</taxon>
        <taxon>Dikarya</taxon>
        <taxon>Ascomycota</taxon>
        <taxon>Pezizomycotina</taxon>
        <taxon>Sordariomycetes</taxon>
        <taxon>Sordariomycetidae</taxon>
        <taxon>Diaporthales</taxon>
        <taxon>Schizoparmaceae</taxon>
        <taxon>Coniella</taxon>
    </lineage>
</organism>
<dbReference type="Proteomes" id="UP000241462">
    <property type="component" value="Unassembled WGS sequence"/>
</dbReference>
<dbReference type="Gene3D" id="4.10.240.10">
    <property type="entry name" value="Zn(2)-C6 fungal-type DNA-binding domain"/>
    <property type="match status" value="1"/>
</dbReference>
<feature type="domain" description="Zn(2)-C6 fungal-type" evidence="3">
    <location>
        <begin position="12"/>
        <end position="41"/>
    </location>
</feature>
<dbReference type="PANTHER" id="PTHR47784:SF5">
    <property type="entry name" value="STEROL UPTAKE CONTROL PROTEIN 2"/>
    <property type="match status" value="1"/>
</dbReference>
<name>A0A2T3A0E8_9PEZI</name>
<protein>
    <recommendedName>
        <fullName evidence="3">Zn(2)-C6 fungal-type domain-containing protein</fullName>
    </recommendedName>
</protein>
<accession>A0A2T3A0E8</accession>
<feature type="compositionally biased region" description="Basic residues" evidence="2">
    <location>
        <begin position="54"/>
        <end position="64"/>
    </location>
</feature>
<dbReference type="PROSITE" id="PS00463">
    <property type="entry name" value="ZN2_CY6_FUNGAL_1"/>
    <property type="match status" value="1"/>
</dbReference>
<dbReference type="SMART" id="SM00066">
    <property type="entry name" value="GAL4"/>
    <property type="match status" value="1"/>
</dbReference>
<keyword evidence="1" id="KW-0539">Nucleus</keyword>
<gene>
    <name evidence="4" type="ORF">BD289DRAFT_440630</name>
</gene>
<feature type="region of interest" description="Disordered" evidence="2">
    <location>
        <begin position="44"/>
        <end position="80"/>
    </location>
</feature>
<dbReference type="STRING" id="2025994.A0A2T3A0E8"/>
<dbReference type="InterPro" id="IPR021858">
    <property type="entry name" value="Fun_TF"/>
</dbReference>
<evidence type="ECO:0000256" key="1">
    <source>
        <dbReference type="ARBA" id="ARBA00023242"/>
    </source>
</evidence>
<sequence length="449" mass="49899">MPRLGYTKSRTGCIKCRQRRVKCDEKRPCTACARHNVPCSLLNNDDSSADAPIRPRRAPKRSQAKRNAATADSKHTEHMSQDLEHLSAAADLDSGFLAGFSFLDDAQIGLDLLWELSSNAADVDGAGLSTQNRDWAMDMELMHHFATEAYLTLPRASEIGHVWRDKAVEMALSNHYLLRLILSFSAFHLAYTRPGWQRKYYYVAAQYQSQGVSHMRAALANLNHENCHALFIAGSLLAVGNLAASAIHAKDVLDPRPTVDDIVDVFVLLKGMATVLHSFEKTIQEGPFTQLFGGNASVTIVASPLANTAPAELSQPRWDDVKQKLRHLRDVLQVRLVDDPALAQTIDQALVSISVYMDEANITSMTVLRFTLSWPISISEAFIKLLREKHPAAIVLLTYYCVIVQGTESRTWYTRGWASKLLLAAEVLVPSPWAALIEWPLQRVGRAVS</sequence>
<dbReference type="PANTHER" id="PTHR47784">
    <property type="entry name" value="STEROL UPTAKE CONTROL PROTEIN 2"/>
    <property type="match status" value="1"/>
</dbReference>
<dbReference type="InterPro" id="IPR001138">
    <property type="entry name" value="Zn2Cys6_DnaBD"/>
</dbReference>
<evidence type="ECO:0000313" key="4">
    <source>
        <dbReference type="EMBL" id="PSR80520.1"/>
    </source>
</evidence>
<dbReference type="InterPro" id="IPR053157">
    <property type="entry name" value="Sterol_Uptake_Regulator"/>
</dbReference>
<proteinExistence type="predicted"/>
<dbReference type="CDD" id="cd00067">
    <property type="entry name" value="GAL4"/>
    <property type="match status" value="1"/>
</dbReference>
<evidence type="ECO:0000256" key="2">
    <source>
        <dbReference type="SAM" id="MobiDB-lite"/>
    </source>
</evidence>
<dbReference type="InParanoid" id="A0A2T3A0E8"/>
<dbReference type="InterPro" id="IPR036864">
    <property type="entry name" value="Zn2-C6_fun-type_DNA-bd_sf"/>
</dbReference>
<keyword evidence="5" id="KW-1185">Reference proteome</keyword>
<dbReference type="EMBL" id="KZ678528">
    <property type="protein sequence ID" value="PSR80520.1"/>
    <property type="molecule type" value="Genomic_DNA"/>
</dbReference>
<dbReference type="AlphaFoldDB" id="A0A2T3A0E8"/>
<reference evidence="4 5" key="1">
    <citation type="journal article" date="2018" name="Mycol. Prog.">
        <title>Coniella lustricola, a new species from submerged detritus.</title>
        <authorList>
            <person name="Raudabaugh D.B."/>
            <person name="Iturriaga T."/>
            <person name="Carver A."/>
            <person name="Mondo S."/>
            <person name="Pangilinan J."/>
            <person name="Lipzen A."/>
            <person name="He G."/>
            <person name="Amirebrahimi M."/>
            <person name="Grigoriev I.V."/>
            <person name="Miller A.N."/>
        </authorList>
    </citation>
    <scope>NUCLEOTIDE SEQUENCE [LARGE SCALE GENOMIC DNA]</scope>
    <source>
        <strain evidence="4 5">B22-T-1</strain>
    </source>
</reference>
<evidence type="ECO:0000313" key="5">
    <source>
        <dbReference type="Proteomes" id="UP000241462"/>
    </source>
</evidence>
<dbReference type="OrthoDB" id="3546279at2759"/>
<evidence type="ECO:0000259" key="3">
    <source>
        <dbReference type="PROSITE" id="PS50048"/>
    </source>
</evidence>
<dbReference type="SUPFAM" id="SSF57701">
    <property type="entry name" value="Zn2/Cys6 DNA-binding domain"/>
    <property type="match status" value="1"/>
</dbReference>
<dbReference type="GO" id="GO:0001228">
    <property type="term" value="F:DNA-binding transcription activator activity, RNA polymerase II-specific"/>
    <property type="evidence" value="ECO:0007669"/>
    <property type="project" value="TreeGrafter"/>
</dbReference>
<dbReference type="FunCoup" id="A0A2T3A0E8">
    <property type="interactions" value="218"/>
</dbReference>